<dbReference type="PATRIC" id="fig|1445510.3.peg.4391"/>
<keyword evidence="11" id="KW-1185">Reference proteome</keyword>
<dbReference type="GO" id="GO:0008615">
    <property type="term" value="P:pyridoxine biosynthetic process"/>
    <property type="evidence" value="ECO:0007669"/>
    <property type="project" value="UniProtKB-UniRule"/>
</dbReference>
<feature type="domain" description="Pyridoxamine 5'-phosphate oxidase N-terminal" evidence="8">
    <location>
        <begin position="40"/>
        <end position="158"/>
    </location>
</feature>
<dbReference type="NCBIfam" id="NF004231">
    <property type="entry name" value="PRK05679.1"/>
    <property type="match status" value="1"/>
</dbReference>
<keyword evidence="3 5" id="KW-0288">FMN</keyword>
<dbReference type="InterPro" id="IPR000659">
    <property type="entry name" value="Pyridox_Oxase"/>
</dbReference>
<comment type="pathway">
    <text evidence="5">Cofactor metabolism; pyridoxal 5'-phosphate salvage; pyridoxal 5'-phosphate from pyridoxamine 5'-phosphate: step 1/1.</text>
</comment>
<reference evidence="10 11" key="1">
    <citation type="submission" date="2014-01" db="EMBL/GenBank/DDBJ databases">
        <title>Full genme sequencing of cellulolytic bacterium Gynuella sunshinyii YC6258T gen. nov., sp. nov.</title>
        <authorList>
            <person name="Khan H."/>
            <person name="Chung E.J."/>
            <person name="Chung Y.R."/>
        </authorList>
    </citation>
    <scope>NUCLEOTIDE SEQUENCE [LARGE SCALE GENOMIC DNA]</scope>
    <source>
        <strain evidence="10 11">YC6258</strain>
    </source>
</reference>
<evidence type="ECO:0000259" key="9">
    <source>
        <dbReference type="Pfam" id="PF10590"/>
    </source>
</evidence>
<feature type="binding site" evidence="5 7">
    <location>
        <position position="195"/>
    </location>
    <ligand>
        <name>FMN</name>
        <dbReference type="ChEBI" id="CHEBI:58210"/>
    </ligand>
</feature>
<feature type="binding site" evidence="5 6">
    <location>
        <position position="123"/>
    </location>
    <ligand>
        <name>substrate</name>
    </ligand>
</feature>
<evidence type="ECO:0000256" key="6">
    <source>
        <dbReference type="PIRSR" id="PIRSR000190-1"/>
    </source>
</evidence>
<evidence type="ECO:0000259" key="8">
    <source>
        <dbReference type="Pfam" id="PF01243"/>
    </source>
</evidence>
<feature type="binding site" evidence="5 7">
    <location>
        <begin position="61"/>
        <end position="66"/>
    </location>
    <ligand>
        <name>FMN</name>
        <dbReference type="ChEBI" id="CHEBI:58210"/>
    </ligand>
</feature>
<comment type="function">
    <text evidence="5">Catalyzes the oxidation of either pyridoxine 5'-phosphate (PNP) or pyridoxamine 5'-phosphate (PMP) into pyridoxal 5'-phosphate (PLP).</text>
</comment>
<keyword evidence="5" id="KW-0664">Pyridoxine biosynthesis</keyword>
<dbReference type="EC" id="1.4.3.5" evidence="5"/>
<sequence length="213" mass="24713">MDLSDIRREYLQGGLRRENLLADPIDQFEAWFKDSVKAKVNTDPTAMCMATVGPDGRPSQRIVLLKHFDQRGFVFYTNLGSRKAREIEHNPNVCLHFGWVPLERQVIIYGRARQLSVTETTAYFLSRPRESRIAAWTSHQSQKISGRKMLEQAFAQMKARFAEGDIPLPSFWGGYRVEATEIEFWQGGGNRLHDRFMYSKDETGQWQIDRLQP</sequence>
<evidence type="ECO:0000256" key="3">
    <source>
        <dbReference type="ARBA" id="ARBA00022643"/>
    </source>
</evidence>
<dbReference type="Gene3D" id="2.30.110.10">
    <property type="entry name" value="Electron Transport, Fmn-binding Protein, Chain A"/>
    <property type="match status" value="1"/>
</dbReference>
<dbReference type="UniPathway" id="UPA01068">
    <property type="reaction ID" value="UER00304"/>
</dbReference>
<comment type="catalytic activity">
    <reaction evidence="5">
        <text>pyridoxamine 5'-phosphate + O2 + H2O = pyridoxal 5'-phosphate + H2O2 + NH4(+)</text>
        <dbReference type="Rhea" id="RHEA:15817"/>
        <dbReference type="ChEBI" id="CHEBI:15377"/>
        <dbReference type="ChEBI" id="CHEBI:15379"/>
        <dbReference type="ChEBI" id="CHEBI:16240"/>
        <dbReference type="ChEBI" id="CHEBI:28938"/>
        <dbReference type="ChEBI" id="CHEBI:58451"/>
        <dbReference type="ChEBI" id="CHEBI:597326"/>
        <dbReference type="EC" id="1.4.3.5"/>
    </reaction>
</comment>
<evidence type="ECO:0000256" key="5">
    <source>
        <dbReference type="HAMAP-Rule" id="MF_01629"/>
    </source>
</evidence>
<evidence type="ECO:0000313" key="11">
    <source>
        <dbReference type="Proteomes" id="UP000032266"/>
    </source>
</evidence>
<feature type="binding site" evidence="5 7">
    <location>
        <begin position="76"/>
        <end position="77"/>
    </location>
    <ligand>
        <name>FMN</name>
        <dbReference type="ChEBI" id="CHEBI:58210"/>
    </ligand>
</feature>
<dbReference type="KEGG" id="gsn:YC6258_04427"/>
<evidence type="ECO:0000256" key="7">
    <source>
        <dbReference type="PIRSR" id="PIRSR000190-2"/>
    </source>
</evidence>
<feature type="binding site" evidence="5 7">
    <location>
        <position position="185"/>
    </location>
    <ligand>
        <name>FMN</name>
        <dbReference type="ChEBI" id="CHEBI:58210"/>
    </ligand>
</feature>
<comment type="pathway">
    <text evidence="5">Cofactor metabolism; pyridoxal 5'-phosphate salvage; pyridoxal 5'-phosphate from pyridoxine 5'-phosphate: step 1/1.</text>
</comment>
<feature type="binding site" evidence="5 6">
    <location>
        <position position="131"/>
    </location>
    <ligand>
        <name>substrate</name>
    </ligand>
</feature>
<feature type="domain" description="Pyridoxine 5'-phosphate oxidase dimerisation C-terminal" evidence="9">
    <location>
        <begin position="172"/>
        <end position="213"/>
    </location>
</feature>
<dbReference type="GO" id="GO:0004733">
    <property type="term" value="F:pyridoxamine phosphate oxidase activity"/>
    <property type="evidence" value="ECO:0007669"/>
    <property type="project" value="UniProtKB-UniRule"/>
</dbReference>
<dbReference type="Pfam" id="PF10590">
    <property type="entry name" value="PNP_phzG_C"/>
    <property type="match status" value="1"/>
</dbReference>
<evidence type="ECO:0000313" key="10">
    <source>
        <dbReference type="EMBL" id="AJQ96459.1"/>
    </source>
</evidence>
<dbReference type="STRING" id="1445510.YC6258_04427"/>
<dbReference type="InterPro" id="IPR019576">
    <property type="entry name" value="Pyridoxamine_oxidase_dimer_C"/>
</dbReference>
<dbReference type="InterPro" id="IPR011576">
    <property type="entry name" value="Pyridox_Oxase_N"/>
</dbReference>
<dbReference type="HAMAP" id="MF_01629">
    <property type="entry name" value="PdxH"/>
    <property type="match status" value="1"/>
</dbReference>
<feature type="binding site" evidence="5 7">
    <location>
        <position position="82"/>
    </location>
    <ligand>
        <name>FMN</name>
        <dbReference type="ChEBI" id="CHEBI:58210"/>
    </ligand>
</feature>
<name>A0A0C5W195_9GAMM</name>
<organism evidence="10 11">
    <name type="scientific">Gynuella sunshinyii YC6258</name>
    <dbReference type="NCBI Taxonomy" id="1445510"/>
    <lineage>
        <taxon>Bacteria</taxon>
        <taxon>Pseudomonadati</taxon>
        <taxon>Pseudomonadota</taxon>
        <taxon>Gammaproteobacteria</taxon>
        <taxon>Oceanospirillales</taxon>
        <taxon>Saccharospirillaceae</taxon>
        <taxon>Gynuella</taxon>
    </lineage>
</organism>
<dbReference type="GO" id="GO:0010181">
    <property type="term" value="F:FMN binding"/>
    <property type="evidence" value="ECO:0007669"/>
    <property type="project" value="UniProtKB-UniRule"/>
</dbReference>
<dbReference type="RefSeq" id="WP_044618462.1">
    <property type="nucleotide sequence ID" value="NZ_CP007142.1"/>
</dbReference>
<feature type="binding site" evidence="5 7">
    <location>
        <begin position="140"/>
        <end position="141"/>
    </location>
    <ligand>
        <name>FMN</name>
        <dbReference type="ChEBI" id="CHEBI:58210"/>
    </ligand>
</feature>
<comment type="cofactor">
    <cofactor evidence="5 7">
        <name>FMN</name>
        <dbReference type="ChEBI" id="CHEBI:58210"/>
    </cofactor>
    <text evidence="5 7">Binds 1 FMN per subunit.</text>
</comment>
<feature type="binding site" evidence="6">
    <location>
        <begin position="7"/>
        <end position="10"/>
    </location>
    <ligand>
        <name>substrate</name>
    </ligand>
</feature>
<dbReference type="AlphaFoldDB" id="A0A0C5W195"/>
<keyword evidence="4 5" id="KW-0560">Oxidoreductase</keyword>
<feature type="binding site" evidence="5 7">
    <location>
        <position position="83"/>
    </location>
    <ligand>
        <name>FMN</name>
        <dbReference type="ChEBI" id="CHEBI:58210"/>
    </ligand>
</feature>
<dbReference type="InterPro" id="IPR012349">
    <property type="entry name" value="Split_barrel_FMN-bd"/>
</dbReference>
<dbReference type="InterPro" id="IPR019740">
    <property type="entry name" value="Pyridox_Oxase_CS"/>
</dbReference>
<feature type="binding site" evidence="5 7">
    <location>
        <position position="105"/>
    </location>
    <ligand>
        <name>FMN</name>
        <dbReference type="ChEBI" id="CHEBI:58210"/>
    </ligand>
</feature>
<accession>A0A0C5W195</accession>
<evidence type="ECO:0000256" key="2">
    <source>
        <dbReference type="ARBA" id="ARBA00022630"/>
    </source>
</evidence>
<feature type="binding site" evidence="5 6">
    <location>
        <position position="66"/>
    </location>
    <ligand>
        <name>substrate</name>
    </ligand>
</feature>
<dbReference type="PANTHER" id="PTHR10851">
    <property type="entry name" value="PYRIDOXINE-5-PHOSPHATE OXIDASE"/>
    <property type="match status" value="1"/>
</dbReference>
<dbReference type="HOGENOM" id="CLU_032263_2_2_6"/>
<dbReference type="PROSITE" id="PS01064">
    <property type="entry name" value="PYRIDOX_OXIDASE"/>
    <property type="match status" value="1"/>
</dbReference>
<gene>
    <name evidence="5" type="primary">pdxH</name>
    <name evidence="10" type="ORF">YC6258_04427</name>
</gene>
<comment type="subunit">
    <text evidence="5">Homodimer.</text>
</comment>
<keyword evidence="2 5" id="KW-0285">Flavoprotein</keyword>
<protein>
    <recommendedName>
        <fullName evidence="5">Pyridoxine/pyridoxamine 5'-phosphate oxidase</fullName>
        <ecNumber evidence="5">1.4.3.5</ecNumber>
    </recommendedName>
    <alternativeName>
        <fullName evidence="5">PNP/PMP oxidase</fullName>
        <shortName evidence="5">PNPOx</shortName>
    </alternativeName>
    <alternativeName>
        <fullName evidence="5">Pyridoxal 5'-phosphate synthase</fullName>
    </alternativeName>
</protein>
<dbReference type="OrthoDB" id="9780392at2"/>
<feature type="binding site" evidence="5 6">
    <location>
        <begin position="191"/>
        <end position="193"/>
    </location>
    <ligand>
        <name>substrate</name>
    </ligand>
</feature>
<feature type="binding site" evidence="5 6">
    <location>
        <position position="127"/>
    </location>
    <ligand>
        <name>substrate</name>
    </ligand>
</feature>
<dbReference type="SUPFAM" id="SSF50475">
    <property type="entry name" value="FMN-binding split barrel"/>
    <property type="match status" value="1"/>
</dbReference>
<evidence type="ECO:0000256" key="1">
    <source>
        <dbReference type="ARBA" id="ARBA00007301"/>
    </source>
</evidence>
<dbReference type="PANTHER" id="PTHR10851:SF0">
    <property type="entry name" value="PYRIDOXINE-5'-PHOSPHATE OXIDASE"/>
    <property type="match status" value="1"/>
</dbReference>
<dbReference type="Pfam" id="PF01243">
    <property type="entry name" value="PNPOx_N"/>
    <property type="match status" value="1"/>
</dbReference>
<dbReference type="EMBL" id="CP007142">
    <property type="protein sequence ID" value="AJQ96459.1"/>
    <property type="molecule type" value="Genomic_DNA"/>
</dbReference>
<dbReference type="Proteomes" id="UP000032266">
    <property type="component" value="Chromosome"/>
</dbReference>
<evidence type="ECO:0000256" key="4">
    <source>
        <dbReference type="ARBA" id="ARBA00023002"/>
    </source>
</evidence>
<comment type="similarity">
    <text evidence="1 5">Belongs to the pyridoxamine 5'-phosphate oxidase family.</text>
</comment>
<dbReference type="NCBIfam" id="TIGR00558">
    <property type="entry name" value="pdxH"/>
    <property type="match status" value="1"/>
</dbReference>
<dbReference type="PIRSF" id="PIRSF000190">
    <property type="entry name" value="Pyd_amn-ph_oxd"/>
    <property type="match status" value="1"/>
</dbReference>
<comment type="catalytic activity">
    <reaction evidence="5">
        <text>pyridoxine 5'-phosphate + O2 = pyridoxal 5'-phosphate + H2O2</text>
        <dbReference type="Rhea" id="RHEA:15149"/>
        <dbReference type="ChEBI" id="CHEBI:15379"/>
        <dbReference type="ChEBI" id="CHEBI:16240"/>
        <dbReference type="ChEBI" id="CHEBI:58589"/>
        <dbReference type="ChEBI" id="CHEBI:597326"/>
        <dbReference type="EC" id="1.4.3.5"/>
    </reaction>
</comment>
<proteinExistence type="inferred from homology"/>